<dbReference type="PIRSF" id="PIRSF002419">
    <property type="entry name" value="Tetraspanin"/>
    <property type="match status" value="1"/>
</dbReference>
<sequence>MHTSLYLNISGLGILIAGALVLSDINEFNHFLEGRVTAPPVVLIITGATIFLIASLGCYGAIRENQGMLYTFAFLLLIIFIIELAVGIAACVFKSDLQMMLQQSLQNSIERSSMDDIMAWDNVQKRLMCCGMNGPSDWQDYSKNRTIRASCCRPEFVDGSKDCKFNASLFQHRYYQDGCLPKLKAKIDSNAVVLIGVGLGLAFIQLLGIVLACWLASAIRRENAK</sequence>
<evidence type="ECO:0000256" key="7">
    <source>
        <dbReference type="RuleBase" id="RU361218"/>
    </source>
</evidence>
<evidence type="ECO:0000256" key="5">
    <source>
        <dbReference type="ARBA" id="ARBA00023136"/>
    </source>
</evidence>
<feature type="transmembrane region" description="Helical" evidence="7">
    <location>
        <begin position="191"/>
        <end position="219"/>
    </location>
</feature>
<dbReference type="OrthoDB" id="5982705at2759"/>
<name>A0A9Q0N4E9_9DIPT</name>
<dbReference type="Gene3D" id="1.10.1450.10">
    <property type="entry name" value="Tetraspanin"/>
    <property type="match status" value="1"/>
</dbReference>
<dbReference type="Pfam" id="PF00335">
    <property type="entry name" value="Tetraspanin"/>
    <property type="match status" value="1"/>
</dbReference>
<keyword evidence="9" id="KW-1185">Reference proteome</keyword>
<organism evidence="8 9">
    <name type="scientific">Pseudolycoriella hygida</name>
    <dbReference type="NCBI Taxonomy" id="35572"/>
    <lineage>
        <taxon>Eukaryota</taxon>
        <taxon>Metazoa</taxon>
        <taxon>Ecdysozoa</taxon>
        <taxon>Arthropoda</taxon>
        <taxon>Hexapoda</taxon>
        <taxon>Insecta</taxon>
        <taxon>Pterygota</taxon>
        <taxon>Neoptera</taxon>
        <taxon>Endopterygota</taxon>
        <taxon>Diptera</taxon>
        <taxon>Nematocera</taxon>
        <taxon>Sciaroidea</taxon>
        <taxon>Sciaridae</taxon>
        <taxon>Pseudolycoriella</taxon>
    </lineage>
</organism>
<keyword evidence="5 7" id="KW-0472">Membrane</keyword>
<dbReference type="PRINTS" id="PR00259">
    <property type="entry name" value="TMFOUR"/>
</dbReference>
<dbReference type="PANTHER" id="PTHR19282:SF273">
    <property type="entry name" value="TETRASPANIN"/>
    <property type="match status" value="1"/>
</dbReference>
<dbReference type="PANTHER" id="PTHR19282">
    <property type="entry name" value="TETRASPANIN"/>
    <property type="match status" value="1"/>
</dbReference>
<keyword evidence="4 7" id="KW-1133">Transmembrane helix</keyword>
<protein>
    <recommendedName>
        <fullName evidence="7">Tetraspanin</fullName>
    </recommendedName>
</protein>
<dbReference type="InterPro" id="IPR018499">
    <property type="entry name" value="Tetraspanin/Peripherin"/>
</dbReference>
<dbReference type="CDD" id="cd03156">
    <property type="entry name" value="uroplakin_I_like_LEL"/>
    <property type="match status" value="1"/>
</dbReference>
<feature type="disulfide bond" evidence="6">
    <location>
        <begin position="129"/>
        <end position="163"/>
    </location>
</feature>
<feature type="disulfide bond" evidence="6">
    <location>
        <begin position="130"/>
        <end position="152"/>
    </location>
</feature>
<feature type="transmembrane region" description="Helical" evidence="7">
    <location>
        <begin position="37"/>
        <end position="62"/>
    </location>
</feature>
<comment type="subcellular location">
    <subcellularLocation>
        <location evidence="1 7">Membrane</location>
        <topology evidence="1 7">Multi-pass membrane protein</topology>
    </subcellularLocation>
</comment>
<reference evidence="8" key="1">
    <citation type="submission" date="2022-07" db="EMBL/GenBank/DDBJ databases">
        <authorList>
            <person name="Trinca V."/>
            <person name="Uliana J.V.C."/>
            <person name="Torres T.T."/>
            <person name="Ward R.J."/>
            <person name="Monesi N."/>
        </authorList>
    </citation>
    <scope>NUCLEOTIDE SEQUENCE</scope>
    <source>
        <strain evidence="8">HSMRA1968</strain>
        <tissue evidence="8">Whole embryos</tissue>
    </source>
</reference>
<keyword evidence="3 7" id="KW-0812">Transmembrane</keyword>
<feature type="transmembrane region" description="Helical" evidence="7">
    <location>
        <begin position="68"/>
        <end position="93"/>
    </location>
</feature>
<comment type="similarity">
    <text evidence="2 7">Belongs to the tetraspanin (TM4SF) family.</text>
</comment>
<gene>
    <name evidence="8" type="primary">CD63_5</name>
    <name evidence="8" type="ORF">Bhyg_07362</name>
</gene>
<dbReference type="GO" id="GO:0005886">
    <property type="term" value="C:plasma membrane"/>
    <property type="evidence" value="ECO:0007669"/>
    <property type="project" value="TreeGrafter"/>
</dbReference>
<comment type="caution">
    <text evidence="8">The sequence shown here is derived from an EMBL/GenBank/DDBJ whole genome shotgun (WGS) entry which is preliminary data.</text>
</comment>
<evidence type="ECO:0000313" key="9">
    <source>
        <dbReference type="Proteomes" id="UP001151699"/>
    </source>
</evidence>
<evidence type="ECO:0000313" key="8">
    <source>
        <dbReference type="EMBL" id="KAJ6642414.1"/>
    </source>
</evidence>
<evidence type="ECO:0000256" key="2">
    <source>
        <dbReference type="ARBA" id="ARBA00006840"/>
    </source>
</evidence>
<dbReference type="InterPro" id="IPR008952">
    <property type="entry name" value="Tetraspanin_EC2_sf"/>
</dbReference>
<evidence type="ECO:0000256" key="6">
    <source>
        <dbReference type="PIRSR" id="PIRSR002419-1"/>
    </source>
</evidence>
<feature type="transmembrane region" description="Helical" evidence="7">
    <location>
        <begin position="6"/>
        <end position="25"/>
    </location>
</feature>
<dbReference type="Proteomes" id="UP001151699">
    <property type="component" value="Chromosome B"/>
</dbReference>
<dbReference type="AlphaFoldDB" id="A0A9Q0N4E9"/>
<dbReference type="SUPFAM" id="SSF48652">
    <property type="entry name" value="Tetraspanin"/>
    <property type="match status" value="1"/>
</dbReference>
<keyword evidence="6" id="KW-1015">Disulfide bond</keyword>
<proteinExistence type="inferred from homology"/>
<dbReference type="EMBL" id="WJQU01000002">
    <property type="protein sequence ID" value="KAJ6642414.1"/>
    <property type="molecule type" value="Genomic_DNA"/>
</dbReference>
<evidence type="ECO:0000256" key="3">
    <source>
        <dbReference type="ARBA" id="ARBA00022692"/>
    </source>
</evidence>
<accession>A0A9Q0N4E9</accession>
<evidence type="ECO:0000256" key="4">
    <source>
        <dbReference type="ARBA" id="ARBA00022989"/>
    </source>
</evidence>
<dbReference type="InterPro" id="IPR000301">
    <property type="entry name" value="Tetraspanin_animals"/>
</dbReference>
<evidence type="ECO:0000256" key="1">
    <source>
        <dbReference type="ARBA" id="ARBA00004141"/>
    </source>
</evidence>